<keyword evidence="2" id="KW-1185">Reference proteome</keyword>
<protein>
    <recommendedName>
        <fullName evidence="3">TetR/AcrR family transcriptional regulator</fullName>
    </recommendedName>
</protein>
<dbReference type="RefSeq" id="WP_267979980.1">
    <property type="nucleotide sequence ID" value="NZ_JAPQKF010000001.1"/>
</dbReference>
<dbReference type="EMBL" id="JAUDZE010000001">
    <property type="protein sequence ID" value="MDN0013747.1"/>
    <property type="molecule type" value="Genomic_DNA"/>
</dbReference>
<reference evidence="1" key="1">
    <citation type="submission" date="2023-06" db="EMBL/GenBank/DDBJ databases">
        <title>Two novel species of Acinetobacter isolated from motorbike repairing workshop in Vietnam.</title>
        <authorList>
            <person name="Le N.T.T."/>
        </authorList>
    </citation>
    <scope>NUCLEOTIDE SEQUENCE</scope>
    <source>
        <strain evidence="1">VNH17</strain>
    </source>
</reference>
<evidence type="ECO:0000313" key="2">
    <source>
        <dbReference type="Proteomes" id="UP001168524"/>
    </source>
</evidence>
<name>A0ABT7WM36_9GAMM</name>
<proteinExistence type="predicted"/>
<dbReference type="Proteomes" id="UP001168524">
    <property type="component" value="Unassembled WGS sequence"/>
</dbReference>
<sequence length="167" mass="19711">MVNQKLDKEESRVLFDALEKTYLQDLYDLKVEQVKTDELDCFCYSVVVACIFKYQSAEQAKKIVGYFTEIMWEKYHPSFTLKLKQRYAAYQEYLSLYFSHQKTAAGLDPAMTMGFILMSFAVEKMHQNHIYVVELTTMIHKMIFACINKIKRNKMLDRGKLQLQTVN</sequence>
<comment type="caution">
    <text evidence="1">The sequence shown here is derived from an EMBL/GenBank/DDBJ whole genome shotgun (WGS) entry which is preliminary data.</text>
</comment>
<evidence type="ECO:0008006" key="3">
    <source>
        <dbReference type="Google" id="ProtNLM"/>
    </source>
</evidence>
<organism evidence="1 2">
    <name type="scientific">Acinetobacter thutiue</name>
    <dbReference type="NCBI Taxonomy" id="2998078"/>
    <lineage>
        <taxon>Bacteria</taxon>
        <taxon>Pseudomonadati</taxon>
        <taxon>Pseudomonadota</taxon>
        <taxon>Gammaproteobacteria</taxon>
        <taxon>Moraxellales</taxon>
        <taxon>Moraxellaceae</taxon>
        <taxon>Acinetobacter</taxon>
    </lineage>
</organism>
<accession>A0ABT7WM36</accession>
<evidence type="ECO:0000313" key="1">
    <source>
        <dbReference type="EMBL" id="MDN0013747.1"/>
    </source>
</evidence>
<gene>
    <name evidence="1" type="ORF">QTA56_05745</name>
</gene>